<comment type="caution">
    <text evidence="1">The sequence shown here is derived from an EMBL/GenBank/DDBJ whole genome shotgun (WGS) entry which is preliminary data.</text>
</comment>
<dbReference type="OrthoDB" id="2684512at2759"/>
<sequence>MSNMDKGPCDRDNERVCLKLDASRSALMFLFRVCSDAELVQNTWDRYDAQQPGSKVFSSVIVAFKRLVAEKPALLGVSAQMIWVGISHAGDSVKSPGFNYGLDVGEVAGICV</sequence>
<gene>
    <name evidence="1" type="ORF">BJ212DRAFT_1476159</name>
</gene>
<dbReference type="AlphaFoldDB" id="A0A9P7EL15"/>
<dbReference type="Proteomes" id="UP000807769">
    <property type="component" value="Unassembled WGS sequence"/>
</dbReference>
<dbReference type="EMBL" id="JABBWG010000003">
    <property type="protein sequence ID" value="KAG1824871.1"/>
    <property type="molecule type" value="Genomic_DNA"/>
</dbReference>
<evidence type="ECO:0000313" key="2">
    <source>
        <dbReference type="Proteomes" id="UP000807769"/>
    </source>
</evidence>
<accession>A0A9P7EL15</accession>
<reference evidence="1" key="1">
    <citation type="journal article" date="2020" name="New Phytol.">
        <title>Comparative genomics reveals dynamic genome evolution in host specialist ectomycorrhizal fungi.</title>
        <authorList>
            <person name="Lofgren L.A."/>
            <person name="Nguyen N.H."/>
            <person name="Vilgalys R."/>
            <person name="Ruytinx J."/>
            <person name="Liao H.L."/>
            <person name="Branco S."/>
            <person name="Kuo A."/>
            <person name="LaButti K."/>
            <person name="Lipzen A."/>
            <person name="Andreopoulos W."/>
            <person name="Pangilinan J."/>
            <person name="Riley R."/>
            <person name="Hundley H."/>
            <person name="Na H."/>
            <person name="Barry K."/>
            <person name="Grigoriev I.V."/>
            <person name="Stajich J.E."/>
            <person name="Kennedy P.G."/>
        </authorList>
    </citation>
    <scope>NUCLEOTIDE SEQUENCE</scope>
    <source>
        <strain evidence="1">MN1</strain>
    </source>
</reference>
<evidence type="ECO:0000313" key="1">
    <source>
        <dbReference type="EMBL" id="KAG1824871.1"/>
    </source>
</evidence>
<organism evidence="1 2">
    <name type="scientific">Suillus subaureus</name>
    <dbReference type="NCBI Taxonomy" id="48587"/>
    <lineage>
        <taxon>Eukaryota</taxon>
        <taxon>Fungi</taxon>
        <taxon>Dikarya</taxon>
        <taxon>Basidiomycota</taxon>
        <taxon>Agaricomycotina</taxon>
        <taxon>Agaricomycetes</taxon>
        <taxon>Agaricomycetidae</taxon>
        <taxon>Boletales</taxon>
        <taxon>Suillineae</taxon>
        <taxon>Suillaceae</taxon>
        <taxon>Suillus</taxon>
    </lineage>
</organism>
<proteinExistence type="predicted"/>
<protein>
    <submittedName>
        <fullName evidence="1">Uncharacterized protein</fullName>
    </submittedName>
</protein>
<name>A0A9P7EL15_9AGAM</name>
<dbReference type="RefSeq" id="XP_041198588.1">
    <property type="nucleotide sequence ID" value="XM_041339331.1"/>
</dbReference>
<dbReference type="GeneID" id="64633347"/>
<keyword evidence="2" id="KW-1185">Reference proteome</keyword>